<reference evidence="4 5" key="1">
    <citation type="submission" date="2023-01" db="EMBL/GenBank/DDBJ databases">
        <title>Vibrio sp. KJ40-1 sp.nov, isolated from marine algae.</title>
        <authorList>
            <person name="Butt M."/>
            <person name="Kim J.M.J."/>
            <person name="Jeon C.O.C."/>
        </authorList>
    </citation>
    <scope>NUCLEOTIDE SEQUENCE [LARGE SCALE GENOMIC DNA]</scope>
    <source>
        <strain evidence="4 5">KJ40-1</strain>
    </source>
</reference>
<comment type="similarity">
    <text evidence="1">Belongs to the sulfatase family.</text>
</comment>
<evidence type="ECO:0000313" key="4">
    <source>
        <dbReference type="EMBL" id="MDB1124266.1"/>
    </source>
</evidence>
<dbReference type="PANTHER" id="PTHR42693:SF33">
    <property type="entry name" value="ARYLSULFATASE"/>
    <property type="match status" value="1"/>
</dbReference>
<feature type="chain" id="PRO_5047098119" evidence="2">
    <location>
        <begin position="22"/>
        <end position="434"/>
    </location>
</feature>
<dbReference type="PANTHER" id="PTHR42693">
    <property type="entry name" value="ARYLSULFATASE FAMILY MEMBER"/>
    <property type="match status" value="1"/>
</dbReference>
<accession>A0ABT4YST0</accession>
<evidence type="ECO:0000256" key="1">
    <source>
        <dbReference type="ARBA" id="ARBA00008779"/>
    </source>
</evidence>
<organism evidence="4 5">
    <name type="scientific">Vibrio algarum</name>
    <dbReference type="NCBI Taxonomy" id="3020714"/>
    <lineage>
        <taxon>Bacteria</taxon>
        <taxon>Pseudomonadati</taxon>
        <taxon>Pseudomonadota</taxon>
        <taxon>Gammaproteobacteria</taxon>
        <taxon>Vibrionales</taxon>
        <taxon>Vibrionaceae</taxon>
        <taxon>Vibrio</taxon>
    </lineage>
</organism>
<keyword evidence="2" id="KW-0732">Signal</keyword>
<proteinExistence type="inferred from homology"/>
<dbReference type="SUPFAM" id="SSF53649">
    <property type="entry name" value="Alkaline phosphatase-like"/>
    <property type="match status" value="1"/>
</dbReference>
<sequence length="434" mass="47553">MKLSSAVSAACLTALPCISMANDSPNVLLIIADDMGIEASNCYSLGNQQAKMPNIEAMCKQGMVFENGYSAPVCSPTRATIMSGQYGFRTGVGAAIPRIGGEGRGLSANTTSLFDVLEKSNYSTNVIGKWHLADSGNDYNHPTEMGVPDYWGLLKGGTRSYFNWDGATQGKRFDSSVYTTTDFTNQAVDWIDKQDNPWFLWLAYNAPHTPFHLPPVDLHSSDELSDDTNAIKENPLPYYHAMLEAMDTEIGRLLDSMELEERDNTIVMFVGDNGSPNQVASDLYGVHDAKGTIYEGGTHVPLIAVGPGVKKGRTEGFVNTTDIYTTVASIAGVEVDLVDSYDFSPLLSGKSNGRDYIYVEHFEEVVKSKGGTFGWAVREGDYKVVQVKDVTQPELYDLSKDPLEQNDLLADGISKSEKRIVNRLQARYEQIHGS</sequence>
<comment type="caution">
    <text evidence="4">The sequence shown here is derived from an EMBL/GenBank/DDBJ whole genome shotgun (WGS) entry which is preliminary data.</text>
</comment>
<dbReference type="InterPro" id="IPR000917">
    <property type="entry name" value="Sulfatase_N"/>
</dbReference>
<feature type="signal peptide" evidence="2">
    <location>
        <begin position="1"/>
        <end position="21"/>
    </location>
</feature>
<dbReference type="Proteomes" id="UP001210678">
    <property type="component" value="Unassembled WGS sequence"/>
</dbReference>
<evidence type="ECO:0000313" key="5">
    <source>
        <dbReference type="Proteomes" id="UP001210678"/>
    </source>
</evidence>
<feature type="domain" description="Sulfatase N-terminal" evidence="3">
    <location>
        <begin position="25"/>
        <end position="333"/>
    </location>
</feature>
<gene>
    <name evidence="4" type="ORF">PGX00_11615</name>
</gene>
<evidence type="ECO:0000256" key="2">
    <source>
        <dbReference type="SAM" id="SignalP"/>
    </source>
</evidence>
<dbReference type="Gene3D" id="3.40.720.10">
    <property type="entry name" value="Alkaline Phosphatase, subunit A"/>
    <property type="match status" value="1"/>
</dbReference>
<dbReference type="Gene3D" id="3.30.1120.10">
    <property type="match status" value="1"/>
</dbReference>
<dbReference type="EMBL" id="JAQLOI010000001">
    <property type="protein sequence ID" value="MDB1124266.1"/>
    <property type="molecule type" value="Genomic_DNA"/>
</dbReference>
<keyword evidence="5" id="KW-1185">Reference proteome</keyword>
<dbReference type="RefSeq" id="WP_272136418.1">
    <property type="nucleotide sequence ID" value="NZ_JAQLOI010000001.1"/>
</dbReference>
<protein>
    <submittedName>
        <fullName evidence="4">Sulfatase-like hydrolase/transferase</fullName>
    </submittedName>
</protein>
<dbReference type="Pfam" id="PF00884">
    <property type="entry name" value="Sulfatase"/>
    <property type="match status" value="1"/>
</dbReference>
<name>A0ABT4YST0_9VIBR</name>
<dbReference type="InterPro" id="IPR050738">
    <property type="entry name" value="Sulfatase"/>
</dbReference>
<evidence type="ECO:0000259" key="3">
    <source>
        <dbReference type="Pfam" id="PF00884"/>
    </source>
</evidence>
<dbReference type="InterPro" id="IPR017850">
    <property type="entry name" value="Alkaline_phosphatase_core_sf"/>
</dbReference>